<evidence type="ECO:0000259" key="13">
    <source>
        <dbReference type="Pfam" id="PF03807"/>
    </source>
</evidence>
<evidence type="ECO:0000256" key="3">
    <source>
        <dbReference type="ARBA" id="ARBA00022490"/>
    </source>
</evidence>
<dbReference type="SUPFAM" id="SSF48179">
    <property type="entry name" value="6-phosphogluconate dehydrogenase C-terminal domain-like"/>
    <property type="match status" value="1"/>
</dbReference>
<evidence type="ECO:0000256" key="9">
    <source>
        <dbReference type="HAMAP-Rule" id="MF_01925"/>
    </source>
</evidence>
<proteinExistence type="inferred from homology"/>
<dbReference type="GO" id="GO:0005737">
    <property type="term" value="C:cytoplasm"/>
    <property type="evidence" value="ECO:0007669"/>
    <property type="project" value="UniProtKB-SubCell"/>
</dbReference>
<dbReference type="InterPro" id="IPR008927">
    <property type="entry name" value="6-PGluconate_DH-like_C_sf"/>
</dbReference>
<evidence type="ECO:0000256" key="12">
    <source>
        <dbReference type="RuleBase" id="RU003903"/>
    </source>
</evidence>
<dbReference type="PIRSF" id="PIRSF000193">
    <property type="entry name" value="Pyrrol-5-carb_rd"/>
    <property type="match status" value="1"/>
</dbReference>
<dbReference type="GO" id="GO:0055129">
    <property type="term" value="P:L-proline biosynthetic process"/>
    <property type="evidence" value="ECO:0007669"/>
    <property type="project" value="UniProtKB-UniRule"/>
</dbReference>
<keyword evidence="3 9" id="KW-0963">Cytoplasm</keyword>
<dbReference type="FunFam" id="3.40.50.720:FF:000190">
    <property type="entry name" value="Pyrroline-5-carboxylate reductase"/>
    <property type="match status" value="1"/>
</dbReference>
<evidence type="ECO:0000259" key="14">
    <source>
        <dbReference type="Pfam" id="PF14748"/>
    </source>
</evidence>
<dbReference type="PROSITE" id="PS00521">
    <property type="entry name" value="P5CR"/>
    <property type="match status" value="1"/>
</dbReference>
<evidence type="ECO:0000256" key="11">
    <source>
        <dbReference type="PIRSR" id="PIRSR000193-1"/>
    </source>
</evidence>
<keyword evidence="7 9" id="KW-0560">Oxidoreductase</keyword>
<comment type="catalytic activity">
    <reaction evidence="9">
        <text>L-proline + NAD(+) = (S)-1-pyrroline-5-carboxylate + NADH + 2 H(+)</text>
        <dbReference type="Rhea" id="RHEA:14105"/>
        <dbReference type="ChEBI" id="CHEBI:15378"/>
        <dbReference type="ChEBI" id="CHEBI:17388"/>
        <dbReference type="ChEBI" id="CHEBI:57540"/>
        <dbReference type="ChEBI" id="CHEBI:57945"/>
        <dbReference type="ChEBI" id="CHEBI:60039"/>
        <dbReference type="EC" id="1.5.1.2"/>
    </reaction>
</comment>
<dbReference type="EMBL" id="PVUE01000019">
    <property type="protein sequence ID" value="PRZ39060.1"/>
    <property type="molecule type" value="Genomic_DNA"/>
</dbReference>
<evidence type="ECO:0000256" key="10">
    <source>
        <dbReference type="NCBIfam" id="TIGR00112"/>
    </source>
</evidence>
<feature type="domain" description="Pyrroline-5-carboxylate reductase catalytic N-terminal" evidence="13">
    <location>
        <begin position="8"/>
        <end position="101"/>
    </location>
</feature>
<dbReference type="FunFam" id="1.10.3730.10:FF:000001">
    <property type="entry name" value="Pyrroline-5-carboxylate reductase"/>
    <property type="match status" value="1"/>
</dbReference>
<keyword evidence="16" id="KW-1185">Reference proteome</keyword>
<dbReference type="InterPro" id="IPR053790">
    <property type="entry name" value="P5CR-like_CS"/>
</dbReference>
<dbReference type="SUPFAM" id="SSF51735">
    <property type="entry name" value="NAD(P)-binding Rossmann-fold domains"/>
    <property type="match status" value="1"/>
</dbReference>
<keyword evidence="5 9" id="KW-0641">Proline biosynthesis</keyword>
<protein>
    <recommendedName>
        <fullName evidence="9 10">Pyrroline-5-carboxylate reductase</fullName>
        <shortName evidence="9">P5C reductase</shortName>
        <shortName evidence="9">P5CR</shortName>
        <ecNumber evidence="9 10">1.5.1.2</ecNumber>
    </recommendedName>
    <alternativeName>
        <fullName evidence="9">PCA reductase</fullName>
    </alternativeName>
</protein>
<comment type="subcellular location">
    <subcellularLocation>
        <location evidence="1 9">Cytoplasm</location>
    </subcellularLocation>
</comment>
<feature type="domain" description="Pyrroline-5-carboxylate reductase dimerisation" evidence="14">
    <location>
        <begin position="163"/>
        <end position="267"/>
    </location>
</feature>
<dbReference type="Gene3D" id="3.40.50.720">
    <property type="entry name" value="NAD(P)-binding Rossmann-like Domain"/>
    <property type="match status" value="1"/>
</dbReference>
<dbReference type="NCBIfam" id="TIGR00112">
    <property type="entry name" value="proC"/>
    <property type="match status" value="1"/>
</dbReference>
<dbReference type="UniPathway" id="UPA00098">
    <property type="reaction ID" value="UER00361"/>
</dbReference>
<dbReference type="Proteomes" id="UP000237752">
    <property type="component" value="Unassembled WGS sequence"/>
</dbReference>
<evidence type="ECO:0000256" key="7">
    <source>
        <dbReference type="ARBA" id="ARBA00023002"/>
    </source>
</evidence>
<name>A0A2T0ZRS9_9ACTN</name>
<reference evidence="15 16" key="1">
    <citation type="submission" date="2018-03" db="EMBL/GenBank/DDBJ databases">
        <title>Genomic Encyclopedia of Archaeal and Bacterial Type Strains, Phase II (KMG-II): from individual species to whole genera.</title>
        <authorList>
            <person name="Goeker M."/>
        </authorList>
    </citation>
    <scope>NUCLEOTIDE SEQUENCE [LARGE SCALE GENOMIC DNA]</scope>
    <source>
        <strain evidence="15 16">DSM 100065</strain>
    </source>
</reference>
<dbReference type="AlphaFoldDB" id="A0A2T0ZRS9"/>
<comment type="catalytic activity">
    <reaction evidence="9 12">
        <text>L-proline + NADP(+) = (S)-1-pyrroline-5-carboxylate + NADPH + 2 H(+)</text>
        <dbReference type="Rhea" id="RHEA:14109"/>
        <dbReference type="ChEBI" id="CHEBI:15378"/>
        <dbReference type="ChEBI" id="CHEBI:17388"/>
        <dbReference type="ChEBI" id="CHEBI:57783"/>
        <dbReference type="ChEBI" id="CHEBI:58349"/>
        <dbReference type="ChEBI" id="CHEBI:60039"/>
        <dbReference type="EC" id="1.5.1.2"/>
    </reaction>
</comment>
<evidence type="ECO:0000313" key="15">
    <source>
        <dbReference type="EMBL" id="PRZ39060.1"/>
    </source>
</evidence>
<keyword evidence="4 9" id="KW-0028">Amino-acid biosynthesis</keyword>
<comment type="pathway">
    <text evidence="9 12">Amino-acid biosynthesis; L-proline biosynthesis; L-proline from L-glutamate 5-semialdehyde: step 1/1.</text>
</comment>
<dbReference type="InterPro" id="IPR028939">
    <property type="entry name" value="P5C_Rdtase_cat_N"/>
</dbReference>
<evidence type="ECO:0000256" key="6">
    <source>
        <dbReference type="ARBA" id="ARBA00022857"/>
    </source>
</evidence>
<evidence type="ECO:0000256" key="2">
    <source>
        <dbReference type="ARBA" id="ARBA00005525"/>
    </source>
</evidence>
<keyword evidence="6 9" id="KW-0521">NADP</keyword>
<comment type="caution">
    <text evidence="15">The sequence shown here is derived from an EMBL/GenBank/DDBJ whole genome shotgun (WGS) entry which is preliminary data.</text>
</comment>
<dbReference type="InterPro" id="IPR036291">
    <property type="entry name" value="NAD(P)-bd_dom_sf"/>
</dbReference>
<sequence>MVAKHNVVGFVGGGKMAEALISGLLRDTAIDTAQVVVCETHPERAQYLRDTYGIRSCGFEDLADRADIIVIAVKPQVVPEVIESLAPHITDRHMVISVAAGVATSTFEATFDRTPVVRVMPNTPALVGQGIAVVAPGAKADQEHLDIAKRILATTGVVLQLPENQLDAVTAVSGTGPAYFFLLAELLIDAATSVGIERDVARDLVVQTALGAAVMLRDSGDDAAGLRAAVTSPGGTTAAAVDVLEERGLRDIISAAVHAARDRSVELGNKA</sequence>
<evidence type="ECO:0000256" key="8">
    <source>
        <dbReference type="ARBA" id="ARBA00058118"/>
    </source>
</evidence>
<dbReference type="InterPro" id="IPR029036">
    <property type="entry name" value="P5CR_dimer"/>
</dbReference>
<evidence type="ECO:0000256" key="4">
    <source>
        <dbReference type="ARBA" id="ARBA00022605"/>
    </source>
</evidence>
<organism evidence="15 16">
    <name type="scientific">Antricoccus suffuscus</name>
    <dbReference type="NCBI Taxonomy" id="1629062"/>
    <lineage>
        <taxon>Bacteria</taxon>
        <taxon>Bacillati</taxon>
        <taxon>Actinomycetota</taxon>
        <taxon>Actinomycetes</taxon>
        <taxon>Geodermatophilales</taxon>
        <taxon>Antricoccaceae</taxon>
        <taxon>Antricoccus</taxon>
    </lineage>
</organism>
<dbReference type="PANTHER" id="PTHR11645">
    <property type="entry name" value="PYRROLINE-5-CARBOXYLATE REDUCTASE"/>
    <property type="match status" value="1"/>
</dbReference>
<dbReference type="Pfam" id="PF14748">
    <property type="entry name" value="P5CR_dimer"/>
    <property type="match status" value="1"/>
</dbReference>
<dbReference type="EC" id="1.5.1.2" evidence="9 10"/>
<dbReference type="Gene3D" id="1.10.3730.10">
    <property type="entry name" value="ProC C-terminal domain-like"/>
    <property type="match status" value="1"/>
</dbReference>
<comment type="function">
    <text evidence="8 9">Catalyzes the reduction of 1-pyrroline-5-carboxylate (PCA) to L-proline.</text>
</comment>
<evidence type="ECO:0000313" key="16">
    <source>
        <dbReference type="Proteomes" id="UP000237752"/>
    </source>
</evidence>
<dbReference type="RefSeq" id="WP_238145496.1">
    <property type="nucleotide sequence ID" value="NZ_PVUE01000019.1"/>
</dbReference>
<dbReference type="HAMAP" id="MF_01925">
    <property type="entry name" value="P5C_reductase"/>
    <property type="match status" value="1"/>
</dbReference>
<dbReference type="GO" id="GO:0004735">
    <property type="term" value="F:pyrroline-5-carboxylate reductase activity"/>
    <property type="evidence" value="ECO:0007669"/>
    <property type="project" value="UniProtKB-UniRule"/>
</dbReference>
<accession>A0A2T0ZRS9</accession>
<dbReference type="InterPro" id="IPR000304">
    <property type="entry name" value="Pyrroline-COOH_reductase"/>
</dbReference>
<feature type="binding site" evidence="11">
    <location>
        <begin position="72"/>
        <end position="75"/>
    </location>
    <ligand>
        <name>NADP(+)</name>
        <dbReference type="ChEBI" id="CHEBI:58349"/>
    </ligand>
</feature>
<evidence type="ECO:0000256" key="5">
    <source>
        <dbReference type="ARBA" id="ARBA00022650"/>
    </source>
</evidence>
<dbReference type="Pfam" id="PF03807">
    <property type="entry name" value="F420_oxidored"/>
    <property type="match status" value="1"/>
</dbReference>
<comment type="similarity">
    <text evidence="2 9 12">Belongs to the pyrroline-5-carboxylate reductase family.</text>
</comment>
<gene>
    <name evidence="9" type="primary">proC</name>
    <name evidence="15" type="ORF">CLV47_1196</name>
</gene>
<dbReference type="PANTHER" id="PTHR11645:SF0">
    <property type="entry name" value="PYRROLINE-5-CARBOXYLATE REDUCTASE 3"/>
    <property type="match status" value="1"/>
</dbReference>
<evidence type="ECO:0000256" key="1">
    <source>
        <dbReference type="ARBA" id="ARBA00004496"/>
    </source>
</evidence>